<evidence type="ECO:0000259" key="2">
    <source>
        <dbReference type="SMART" id="SM00829"/>
    </source>
</evidence>
<organism evidence="3 4">
    <name type="scientific">Chitinasiproducens palmae</name>
    <dbReference type="NCBI Taxonomy" id="1770053"/>
    <lineage>
        <taxon>Bacteria</taxon>
        <taxon>Pseudomonadati</taxon>
        <taxon>Pseudomonadota</taxon>
        <taxon>Betaproteobacteria</taxon>
        <taxon>Burkholderiales</taxon>
        <taxon>Burkholderiaceae</taxon>
        <taxon>Chitinasiproducens</taxon>
    </lineage>
</organism>
<dbReference type="GO" id="GO:0016491">
    <property type="term" value="F:oxidoreductase activity"/>
    <property type="evidence" value="ECO:0007669"/>
    <property type="project" value="UniProtKB-KW"/>
</dbReference>
<dbReference type="Gene3D" id="3.90.180.10">
    <property type="entry name" value="Medium-chain alcohol dehydrogenases, catalytic domain"/>
    <property type="match status" value="1"/>
</dbReference>
<accession>A0A1H2PQN6</accession>
<dbReference type="SMART" id="SM00829">
    <property type="entry name" value="PKS_ER"/>
    <property type="match status" value="1"/>
</dbReference>
<protein>
    <submittedName>
        <fullName evidence="3">NADPH:quinone reductase</fullName>
    </submittedName>
</protein>
<reference evidence="4" key="1">
    <citation type="submission" date="2016-09" db="EMBL/GenBank/DDBJ databases">
        <authorList>
            <person name="Varghese N."/>
            <person name="Submissions S."/>
        </authorList>
    </citation>
    <scope>NUCLEOTIDE SEQUENCE [LARGE SCALE GENOMIC DNA]</scope>
    <source>
        <strain evidence="4">JS23</strain>
    </source>
</reference>
<dbReference type="PANTHER" id="PTHR11695">
    <property type="entry name" value="ALCOHOL DEHYDROGENASE RELATED"/>
    <property type="match status" value="1"/>
</dbReference>
<dbReference type="InterPro" id="IPR020843">
    <property type="entry name" value="ER"/>
</dbReference>
<dbReference type="SUPFAM" id="SSF50129">
    <property type="entry name" value="GroES-like"/>
    <property type="match status" value="1"/>
</dbReference>
<dbReference type="AlphaFoldDB" id="A0A1H2PQN6"/>
<dbReference type="STRING" id="1770053.SAMN05216551_104355"/>
<dbReference type="CDD" id="cd05289">
    <property type="entry name" value="MDR_like_2"/>
    <property type="match status" value="1"/>
</dbReference>
<keyword evidence="1" id="KW-0560">Oxidoreductase</keyword>
<dbReference type="Pfam" id="PF08240">
    <property type="entry name" value="ADH_N"/>
    <property type="match status" value="1"/>
</dbReference>
<dbReference type="InterPro" id="IPR011032">
    <property type="entry name" value="GroES-like_sf"/>
</dbReference>
<evidence type="ECO:0000313" key="4">
    <source>
        <dbReference type="Proteomes" id="UP000243719"/>
    </source>
</evidence>
<dbReference type="PANTHER" id="PTHR11695:SF294">
    <property type="entry name" value="RETICULON-4-INTERACTING PROTEIN 1, MITOCHONDRIAL"/>
    <property type="match status" value="1"/>
</dbReference>
<dbReference type="SUPFAM" id="SSF51735">
    <property type="entry name" value="NAD(P)-binding Rossmann-fold domains"/>
    <property type="match status" value="1"/>
</dbReference>
<dbReference type="OrthoDB" id="9787435at2"/>
<dbReference type="EMBL" id="FNLO01000004">
    <property type="protein sequence ID" value="SDV48319.1"/>
    <property type="molecule type" value="Genomic_DNA"/>
</dbReference>
<sequence length="314" mass="33138">MSLMTAYRVTRFGGPDNLHPDDIEIPSPGPGEFLIRTRGASVNPVDFKIREGKYPPIGADRLPFTLGRDLAGEIVSAGDGATGFVPGDAVFGFVGHAQGTFADYVTLAAEALAPRPALLDFTQAGAVPLAALTAWQGLFEYGGLLAGQRVLIHAGAGGVGHFAVQFAKARGAEVFATGSGDGLALIDSLGADHVIDYRRQRFEEVARDIDVVFDLLAGETQARSWQVLREGGALISTLQAPSPEVAQAHRARAARFTARPDGAQLREIASLIDAQRVRVYLDETFGKSGVKAALARVEDGHVHGKVAVAWSEGS</sequence>
<dbReference type="Gene3D" id="3.40.50.720">
    <property type="entry name" value="NAD(P)-binding Rossmann-like Domain"/>
    <property type="match status" value="1"/>
</dbReference>
<feature type="domain" description="Enoyl reductase (ER)" evidence="2">
    <location>
        <begin position="13"/>
        <end position="308"/>
    </location>
</feature>
<dbReference type="Pfam" id="PF13602">
    <property type="entry name" value="ADH_zinc_N_2"/>
    <property type="match status" value="1"/>
</dbReference>
<name>A0A1H2PQN6_9BURK</name>
<dbReference type="InterPro" id="IPR013154">
    <property type="entry name" value="ADH-like_N"/>
</dbReference>
<keyword evidence="4" id="KW-1185">Reference proteome</keyword>
<dbReference type="GO" id="GO:0008270">
    <property type="term" value="F:zinc ion binding"/>
    <property type="evidence" value="ECO:0007669"/>
    <property type="project" value="InterPro"/>
</dbReference>
<dbReference type="RefSeq" id="WP_091907446.1">
    <property type="nucleotide sequence ID" value="NZ_FNLO01000004.1"/>
</dbReference>
<gene>
    <name evidence="3" type="ORF">SAMN05216551_104355</name>
</gene>
<evidence type="ECO:0000313" key="3">
    <source>
        <dbReference type="EMBL" id="SDV48319.1"/>
    </source>
</evidence>
<proteinExistence type="predicted"/>
<dbReference type="InterPro" id="IPR036291">
    <property type="entry name" value="NAD(P)-bd_dom_sf"/>
</dbReference>
<dbReference type="InterPro" id="IPR050700">
    <property type="entry name" value="YIM1/Zinc_Alcohol_DH_Fams"/>
</dbReference>
<dbReference type="Proteomes" id="UP000243719">
    <property type="component" value="Unassembled WGS sequence"/>
</dbReference>
<dbReference type="PROSITE" id="PS01162">
    <property type="entry name" value="QOR_ZETA_CRYSTAL"/>
    <property type="match status" value="1"/>
</dbReference>
<dbReference type="InterPro" id="IPR002364">
    <property type="entry name" value="Quin_OxRdtase/zeta-crystal_CS"/>
</dbReference>
<evidence type="ECO:0000256" key="1">
    <source>
        <dbReference type="ARBA" id="ARBA00023002"/>
    </source>
</evidence>